<dbReference type="Pfam" id="PF00916">
    <property type="entry name" value="Sulfate_transp"/>
    <property type="match status" value="1"/>
</dbReference>
<feature type="transmembrane region" description="Helical" evidence="5">
    <location>
        <begin position="248"/>
        <end position="270"/>
    </location>
</feature>
<dbReference type="CDD" id="cd07042">
    <property type="entry name" value="STAS_SulP_like_sulfate_transporter"/>
    <property type="match status" value="1"/>
</dbReference>
<dbReference type="InterPro" id="IPR002645">
    <property type="entry name" value="STAS_dom"/>
</dbReference>
<gene>
    <name evidence="7" type="primary">sulP</name>
    <name evidence="7" type="ORF">ABC977_06610</name>
</gene>
<evidence type="ECO:0000256" key="2">
    <source>
        <dbReference type="ARBA" id="ARBA00022692"/>
    </source>
</evidence>
<evidence type="ECO:0000259" key="6">
    <source>
        <dbReference type="PROSITE" id="PS50801"/>
    </source>
</evidence>
<dbReference type="PANTHER" id="PTHR11814">
    <property type="entry name" value="SULFATE TRANSPORTER"/>
    <property type="match status" value="1"/>
</dbReference>
<reference evidence="7 8" key="1">
    <citation type="submission" date="2024-05" db="EMBL/GenBank/DDBJ databases">
        <title>Genome Sequence and Characterization of the New Strain Purple Sulfur Bacterium of Genus Thioalkalicoccus.</title>
        <authorList>
            <person name="Bryantseva I.A."/>
            <person name="Kyndt J.A."/>
            <person name="Imhoff J.F."/>
        </authorList>
    </citation>
    <scope>NUCLEOTIDE SEQUENCE [LARGE SCALE GENOMIC DNA]</scope>
    <source>
        <strain evidence="7 8">Um2</strain>
    </source>
</reference>
<feature type="transmembrane region" description="Helical" evidence="5">
    <location>
        <begin position="318"/>
        <end position="340"/>
    </location>
</feature>
<dbReference type="Proteomes" id="UP001564408">
    <property type="component" value="Unassembled WGS sequence"/>
</dbReference>
<dbReference type="EMBL" id="JBDKXB010000006">
    <property type="protein sequence ID" value="MEY6432081.1"/>
    <property type="molecule type" value="Genomic_DNA"/>
</dbReference>
<keyword evidence="3 5" id="KW-1133">Transmembrane helix</keyword>
<dbReference type="InterPro" id="IPR001902">
    <property type="entry name" value="SLC26A/SulP_fam"/>
</dbReference>
<evidence type="ECO:0000313" key="8">
    <source>
        <dbReference type="Proteomes" id="UP001564408"/>
    </source>
</evidence>
<dbReference type="Gene3D" id="3.30.750.24">
    <property type="entry name" value="STAS domain"/>
    <property type="match status" value="1"/>
</dbReference>
<dbReference type="InterPro" id="IPR011547">
    <property type="entry name" value="SLC26A/SulP_dom"/>
</dbReference>
<feature type="transmembrane region" description="Helical" evidence="5">
    <location>
        <begin position="376"/>
        <end position="394"/>
    </location>
</feature>
<evidence type="ECO:0000256" key="4">
    <source>
        <dbReference type="ARBA" id="ARBA00023136"/>
    </source>
</evidence>
<feature type="transmembrane region" description="Helical" evidence="5">
    <location>
        <begin position="45"/>
        <end position="63"/>
    </location>
</feature>
<feature type="transmembrane region" description="Helical" evidence="5">
    <location>
        <begin position="167"/>
        <end position="192"/>
    </location>
</feature>
<dbReference type="NCBIfam" id="TIGR00815">
    <property type="entry name" value="sulP"/>
    <property type="match status" value="1"/>
</dbReference>
<sequence length="574" mass="61274">MFPFLGWIGELKNTRTLRADLIAGITVALVLVPQSMAYAQLAGLPVHYGLYAAFLPPIVAALFGSSRQLATGPVAVVSLMTAAALGPLATANPEGYLAYALLLALMVGLFQLMLGLLRFGILVDFLAHPVVIGFTNAAALIIATSQIGKLFGVSVPMAEHHYETLWYTIQAVITSTHVPTLWMGLLAFAIMLGLRQVAPQVPAVLVAVVVTTLLSYFTGFQAAGGAVVGDIPAGLPSFVAPVFDWSAIVHLMTAAVTISLVGFMEAMSIAKAMAARTRQRLDANQELVGQGLANLTAGSFSGYPVSGSFSRSAVNINAGAVTGFASVVTGLVVAASLLWLTPLLFHLPQATLAAVIIMAVVNLIKIQPVIHAWKAVRTDGIIAVTTFALTLLWAPDLDKGILAGVGLSLVLFLARSMRPRFAVLSRFSDGTLRDVRVHPLPTSPKIAVVRFDGPLYFANAGYFETRILGVVADNPELEFIILDGAGIHELDATGEEVLHHLAERLRAQGIELLVARMKKQFMDTIRRTGLIRVMGEDHFFARVIHALEYAWDRLGDRYDRTTCPLRLPAGAAGG</sequence>
<keyword evidence="2 5" id="KW-0812">Transmembrane</keyword>
<evidence type="ECO:0000256" key="3">
    <source>
        <dbReference type="ARBA" id="ARBA00022989"/>
    </source>
</evidence>
<dbReference type="InterPro" id="IPR036513">
    <property type="entry name" value="STAS_dom_sf"/>
</dbReference>
<feature type="transmembrane region" description="Helical" evidence="5">
    <location>
        <begin position="96"/>
        <end position="117"/>
    </location>
</feature>
<organism evidence="7 8">
    <name type="scientific">Thioalkalicoccus limnaeus</name>
    <dbReference type="NCBI Taxonomy" id="120681"/>
    <lineage>
        <taxon>Bacteria</taxon>
        <taxon>Pseudomonadati</taxon>
        <taxon>Pseudomonadota</taxon>
        <taxon>Gammaproteobacteria</taxon>
        <taxon>Chromatiales</taxon>
        <taxon>Chromatiaceae</taxon>
        <taxon>Thioalkalicoccus</taxon>
    </lineage>
</organism>
<feature type="transmembrane region" description="Helical" evidence="5">
    <location>
        <begin position="346"/>
        <end position="364"/>
    </location>
</feature>
<dbReference type="Pfam" id="PF01740">
    <property type="entry name" value="STAS"/>
    <property type="match status" value="1"/>
</dbReference>
<evidence type="ECO:0000313" key="7">
    <source>
        <dbReference type="EMBL" id="MEY6432081.1"/>
    </source>
</evidence>
<feature type="transmembrane region" description="Helical" evidence="5">
    <location>
        <begin position="129"/>
        <end position="147"/>
    </location>
</feature>
<feature type="transmembrane region" description="Helical" evidence="5">
    <location>
        <begin position="204"/>
        <end position="228"/>
    </location>
</feature>
<comment type="caution">
    <text evidence="7">The sequence shown here is derived from an EMBL/GenBank/DDBJ whole genome shotgun (WGS) entry which is preliminary data.</text>
</comment>
<proteinExistence type="predicted"/>
<keyword evidence="8" id="KW-1185">Reference proteome</keyword>
<feature type="transmembrane region" description="Helical" evidence="5">
    <location>
        <begin position="400"/>
        <end position="417"/>
    </location>
</feature>
<comment type="subcellular location">
    <subcellularLocation>
        <location evidence="1">Membrane</location>
        <topology evidence="1">Multi-pass membrane protein</topology>
    </subcellularLocation>
</comment>
<keyword evidence="4 5" id="KW-0472">Membrane</keyword>
<evidence type="ECO:0000256" key="5">
    <source>
        <dbReference type="SAM" id="Phobius"/>
    </source>
</evidence>
<feature type="domain" description="STAS" evidence="6">
    <location>
        <begin position="444"/>
        <end position="550"/>
    </location>
</feature>
<dbReference type="SUPFAM" id="SSF52091">
    <property type="entry name" value="SpoIIaa-like"/>
    <property type="match status" value="1"/>
</dbReference>
<feature type="transmembrane region" description="Helical" evidence="5">
    <location>
        <begin position="70"/>
        <end position="90"/>
    </location>
</feature>
<accession>A0ABV4BC54</accession>
<evidence type="ECO:0000256" key="1">
    <source>
        <dbReference type="ARBA" id="ARBA00004141"/>
    </source>
</evidence>
<feature type="transmembrane region" description="Helical" evidence="5">
    <location>
        <begin position="21"/>
        <end position="39"/>
    </location>
</feature>
<protein>
    <submittedName>
        <fullName evidence="7">Sulfate permease</fullName>
    </submittedName>
</protein>
<name>A0ABV4BC54_9GAMM</name>
<dbReference type="PROSITE" id="PS50801">
    <property type="entry name" value="STAS"/>
    <property type="match status" value="1"/>
</dbReference>